<feature type="chain" id="PRO_5002101726" description="Thioredoxin domain-containing protein" evidence="1">
    <location>
        <begin position="20"/>
        <end position="135"/>
    </location>
</feature>
<protein>
    <recommendedName>
        <fullName evidence="2">Thioredoxin domain-containing protein</fullName>
    </recommendedName>
</protein>
<feature type="domain" description="Thioredoxin" evidence="2">
    <location>
        <begin position="26"/>
        <end position="134"/>
    </location>
</feature>
<sequence>MKKVFLGLMLLLLMGCSEDSTTQGGEQAATAAPATLAVPGDEDYALVFFLDPNGGPCRMQNDIIQRMSDELEGKVHLRYVSTREPQDINFFYAHGVRGLPQLMLADAEGREIKRLTPGVKTADDIRRMLSSAGAI</sequence>
<dbReference type="OrthoDB" id="5405939at2"/>
<name>A0A0B5FAW5_9BACT</name>
<evidence type="ECO:0000313" key="4">
    <source>
        <dbReference type="Proteomes" id="UP000035036"/>
    </source>
</evidence>
<evidence type="ECO:0000259" key="2">
    <source>
        <dbReference type="PROSITE" id="PS51352"/>
    </source>
</evidence>
<dbReference type="KEGG" id="gsb:GSUB_00120"/>
<dbReference type="AlphaFoldDB" id="A0A0B5FAW5"/>
<dbReference type="Gene3D" id="3.40.30.10">
    <property type="entry name" value="Glutaredoxin"/>
    <property type="match status" value="1"/>
</dbReference>
<feature type="signal peptide" evidence="1">
    <location>
        <begin position="1"/>
        <end position="19"/>
    </location>
</feature>
<dbReference type="RefSeq" id="WP_040198552.1">
    <property type="nucleotide sequence ID" value="NZ_CP010311.1"/>
</dbReference>
<keyword evidence="1" id="KW-0732">Signal</keyword>
<dbReference type="SUPFAM" id="SSF52833">
    <property type="entry name" value="Thioredoxin-like"/>
    <property type="match status" value="1"/>
</dbReference>
<dbReference type="EMBL" id="CP010311">
    <property type="protein sequence ID" value="AJF05307.1"/>
    <property type="molecule type" value="Genomic_DNA"/>
</dbReference>
<keyword evidence="4" id="KW-1185">Reference proteome</keyword>
<gene>
    <name evidence="3" type="ORF">GSUB_00120</name>
</gene>
<proteinExistence type="predicted"/>
<dbReference type="PROSITE" id="PS51352">
    <property type="entry name" value="THIOREDOXIN_2"/>
    <property type="match status" value="1"/>
</dbReference>
<accession>A0A0B5FAW5</accession>
<dbReference type="Proteomes" id="UP000035036">
    <property type="component" value="Chromosome"/>
</dbReference>
<organism evidence="3 4">
    <name type="scientific">Geoalkalibacter subterraneus</name>
    <dbReference type="NCBI Taxonomy" id="483547"/>
    <lineage>
        <taxon>Bacteria</taxon>
        <taxon>Pseudomonadati</taxon>
        <taxon>Thermodesulfobacteriota</taxon>
        <taxon>Desulfuromonadia</taxon>
        <taxon>Desulfuromonadales</taxon>
        <taxon>Geoalkalibacteraceae</taxon>
        <taxon>Geoalkalibacter</taxon>
    </lineage>
</organism>
<dbReference type="HOGENOM" id="CLU_1882793_0_0_7"/>
<dbReference type="InterPro" id="IPR013766">
    <property type="entry name" value="Thioredoxin_domain"/>
</dbReference>
<dbReference type="InterPro" id="IPR036249">
    <property type="entry name" value="Thioredoxin-like_sf"/>
</dbReference>
<reference evidence="3 4" key="1">
    <citation type="journal article" date="2015" name="Genome Announc.">
        <title>Genomes of Geoalkalibacter ferrihydriticus Z-0531T and Geoalkalibacter subterraneus Red1T, Two Haloalkaliphilic Metal-Reducing Deltaproteobacteria.</title>
        <authorList>
            <person name="Badalamenti J.P."/>
            <person name="Krajmalnik-Brown R."/>
            <person name="Torres C.I."/>
            <person name="Bond D.R."/>
        </authorList>
    </citation>
    <scope>NUCLEOTIDE SEQUENCE [LARGE SCALE GENOMIC DNA]</scope>
    <source>
        <strain evidence="3 4">Red1</strain>
    </source>
</reference>
<evidence type="ECO:0000313" key="3">
    <source>
        <dbReference type="EMBL" id="AJF05307.1"/>
    </source>
</evidence>
<dbReference type="STRING" id="483547.GSUB_00120"/>
<evidence type="ECO:0000256" key="1">
    <source>
        <dbReference type="SAM" id="SignalP"/>
    </source>
</evidence>
<dbReference type="PROSITE" id="PS51257">
    <property type="entry name" value="PROKAR_LIPOPROTEIN"/>
    <property type="match status" value="1"/>
</dbReference>